<evidence type="ECO:0000313" key="1">
    <source>
        <dbReference type="EMBL" id="MBG0738798.1"/>
    </source>
</evidence>
<reference evidence="1 2" key="1">
    <citation type="submission" date="2020-11" db="EMBL/GenBank/DDBJ databases">
        <title>Arthrobacter antarcticus sp. nov., isolated from Antarctic Soil.</title>
        <authorList>
            <person name="Li J."/>
        </authorList>
    </citation>
    <scope>NUCLEOTIDE SEQUENCE [LARGE SCALE GENOMIC DNA]</scope>
    <source>
        <strain evidence="1 2">Z1-20</strain>
    </source>
</reference>
<keyword evidence="2" id="KW-1185">Reference proteome</keyword>
<name>A0A931CI82_9MICC</name>
<comment type="caution">
    <text evidence="1">The sequence shown here is derived from an EMBL/GenBank/DDBJ whole genome shotgun (WGS) entry which is preliminary data.</text>
</comment>
<proteinExistence type="predicted"/>
<protein>
    <submittedName>
        <fullName evidence="1">Uncharacterized protein</fullName>
    </submittedName>
</protein>
<dbReference type="Proteomes" id="UP000655366">
    <property type="component" value="Unassembled WGS sequence"/>
</dbReference>
<dbReference type="AlphaFoldDB" id="A0A931CI82"/>
<evidence type="ECO:0000313" key="2">
    <source>
        <dbReference type="Proteomes" id="UP000655366"/>
    </source>
</evidence>
<dbReference type="EMBL" id="JADNYM010000005">
    <property type="protein sequence ID" value="MBG0738798.1"/>
    <property type="molecule type" value="Genomic_DNA"/>
</dbReference>
<dbReference type="RefSeq" id="WP_196395734.1">
    <property type="nucleotide sequence ID" value="NZ_JADNYM010000005.1"/>
</dbReference>
<accession>A0A931CI82</accession>
<organism evidence="1 2">
    <name type="scientific">Arthrobacter terrae</name>
    <dbReference type="NCBI Taxonomy" id="2935737"/>
    <lineage>
        <taxon>Bacteria</taxon>
        <taxon>Bacillati</taxon>
        <taxon>Actinomycetota</taxon>
        <taxon>Actinomycetes</taxon>
        <taxon>Micrococcales</taxon>
        <taxon>Micrococcaceae</taxon>
        <taxon>Arthrobacter</taxon>
    </lineage>
</organism>
<sequence length="94" mass="10255">MSGFRLVRAVTVNPSETKAYRVQSVDLVTETAATALLQSLSDGSVLHRVVGVMLGTGMARAYRVETLALMTEPEAMTVMRNLGSPYRGHKYLPQ</sequence>
<gene>
    <name evidence="1" type="ORF">IV500_05110</name>
</gene>